<comment type="similarity">
    <text evidence="1">Belongs to the LysR transcriptional regulatory family.</text>
</comment>
<dbReference type="InterPro" id="IPR036390">
    <property type="entry name" value="WH_DNA-bd_sf"/>
</dbReference>
<sequence length="348" mass="37976">MYTNIHMHWAAMPAATPWFVRARLKTRQLMLLLAIEEEGNIHRAAETLNMSQPAASKLLKDLEDMLEVPLFERLPRGMRPTWYGEAMIRHARIALSSLGEAGAEIEALKAGYFGSVSVGAIAGPAMTLLPAALARVTEQHPLLRVTLRVDGSDVLLEQLAQNKLDIVVARLFARHDKRNLHYQALAEEEVCAIARPGHPLLAMPRPALRELAAAGWIVPPDGSVLRHRFELMFQNAGLEPPKRVVETSALVVLPQLLRHGDYLAVVPMDVARHFADHGSVAIVPVDLSCRMDAFGIVTRTDWLLSPGARIMLQALQAAAGPVYGYVAPAEEAPADARAAPSQPTASPL</sequence>
<dbReference type="PANTHER" id="PTHR30419">
    <property type="entry name" value="HTH-TYPE TRANSCRIPTIONAL REGULATOR YBHD"/>
    <property type="match status" value="1"/>
</dbReference>
<dbReference type="GO" id="GO:0005829">
    <property type="term" value="C:cytosol"/>
    <property type="evidence" value="ECO:0007669"/>
    <property type="project" value="TreeGrafter"/>
</dbReference>
<dbReference type="GO" id="GO:0003700">
    <property type="term" value="F:DNA-binding transcription factor activity"/>
    <property type="evidence" value="ECO:0007669"/>
    <property type="project" value="InterPro"/>
</dbReference>
<evidence type="ECO:0000256" key="4">
    <source>
        <dbReference type="ARBA" id="ARBA00023163"/>
    </source>
</evidence>
<proteinExistence type="inferred from homology"/>
<evidence type="ECO:0000259" key="5">
    <source>
        <dbReference type="PROSITE" id="PS50931"/>
    </source>
</evidence>
<keyword evidence="2" id="KW-0805">Transcription regulation</keyword>
<dbReference type="Proteomes" id="UP000041247">
    <property type="component" value="Unassembled WGS sequence"/>
</dbReference>
<keyword evidence="3" id="KW-0238">DNA-binding</keyword>
<dbReference type="InterPro" id="IPR036388">
    <property type="entry name" value="WH-like_DNA-bd_sf"/>
</dbReference>
<dbReference type="PROSITE" id="PS50931">
    <property type="entry name" value="HTH_LYSR"/>
    <property type="match status" value="1"/>
</dbReference>
<evidence type="ECO:0000256" key="2">
    <source>
        <dbReference type="ARBA" id="ARBA00023015"/>
    </source>
</evidence>
<reference evidence="6 7" key="1">
    <citation type="submission" date="2015-07" db="EMBL/GenBank/DDBJ databases">
        <authorList>
            <person name="Noorani M."/>
        </authorList>
    </citation>
    <scope>NUCLEOTIDE SEQUENCE [LARGE SCALE GENOMIC DNA]</scope>
    <source>
        <strain evidence="6">LMG728</strain>
    </source>
</reference>
<dbReference type="Pfam" id="PF03466">
    <property type="entry name" value="LysR_substrate"/>
    <property type="match status" value="1"/>
</dbReference>
<name>A0A0K3A4N3_9XANT</name>
<accession>A0A0K3A4N3</accession>
<evidence type="ECO:0000313" key="6">
    <source>
        <dbReference type="EMBL" id="CTP93116.1"/>
    </source>
</evidence>
<dbReference type="PRINTS" id="PR00039">
    <property type="entry name" value="HTHLYSR"/>
</dbReference>
<dbReference type="Gene3D" id="1.10.10.10">
    <property type="entry name" value="Winged helix-like DNA-binding domain superfamily/Winged helix DNA-binding domain"/>
    <property type="match status" value="1"/>
</dbReference>
<dbReference type="PANTHER" id="PTHR30419:SF8">
    <property type="entry name" value="NITROGEN ASSIMILATION TRANSCRIPTIONAL ACTIVATOR-RELATED"/>
    <property type="match status" value="1"/>
</dbReference>
<evidence type="ECO:0000313" key="7">
    <source>
        <dbReference type="Proteomes" id="UP000041247"/>
    </source>
</evidence>
<dbReference type="InterPro" id="IPR050950">
    <property type="entry name" value="HTH-type_LysR_regulators"/>
</dbReference>
<dbReference type="SUPFAM" id="SSF46785">
    <property type="entry name" value="Winged helix' DNA-binding domain"/>
    <property type="match status" value="1"/>
</dbReference>
<dbReference type="EMBL" id="CXOK01000134">
    <property type="protein sequence ID" value="CTP93116.1"/>
    <property type="molecule type" value="Genomic_DNA"/>
</dbReference>
<dbReference type="InterPro" id="IPR000847">
    <property type="entry name" value="LysR_HTH_N"/>
</dbReference>
<dbReference type="GO" id="GO:0003677">
    <property type="term" value="F:DNA binding"/>
    <property type="evidence" value="ECO:0007669"/>
    <property type="project" value="UniProtKB-KW"/>
</dbReference>
<dbReference type="AlphaFoldDB" id="A0A0K3A4N3"/>
<evidence type="ECO:0000256" key="3">
    <source>
        <dbReference type="ARBA" id="ARBA00023125"/>
    </source>
</evidence>
<protein>
    <submittedName>
        <fullName evidence="6">LysR family transcriptional regulator</fullName>
    </submittedName>
</protein>
<dbReference type="Pfam" id="PF00126">
    <property type="entry name" value="HTH_1"/>
    <property type="match status" value="1"/>
</dbReference>
<gene>
    <name evidence="6" type="ORF">XTPLMG728_3524</name>
</gene>
<dbReference type="SUPFAM" id="SSF53850">
    <property type="entry name" value="Periplasmic binding protein-like II"/>
    <property type="match status" value="1"/>
</dbReference>
<dbReference type="Gene3D" id="3.40.190.10">
    <property type="entry name" value="Periplasmic binding protein-like II"/>
    <property type="match status" value="2"/>
</dbReference>
<feature type="domain" description="HTH lysR-type" evidence="5">
    <location>
        <begin position="24"/>
        <end position="81"/>
    </location>
</feature>
<dbReference type="InterPro" id="IPR005119">
    <property type="entry name" value="LysR_subst-bd"/>
</dbReference>
<evidence type="ECO:0000256" key="1">
    <source>
        <dbReference type="ARBA" id="ARBA00009437"/>
    </source>
</evidence>
<organism evidence="6 7">
    <name type="scientific">Xanthomonas graminis pv. poae</name>
    <dbReference type="NCBI Taxonomy" id="227946"/>
    <lineage>
        <taxon>Bacteria</taxon>
        <taxon>Pseudomonadati</taxon>
        <taxon>Pseudomonadota</taxon>
        <taxon>Gammaproteobacteria</taxon>
        <taxon>Lysobacterales</taxon>
        <taxon>Lysobacteraceae</taxon>
        <taxon>Xanthomonas</taxon>
        <taxon>Xanthomonas translucens group</taxon>
        <taxon>Xanthomonas graminis</taxon>
    </lineage>
</organism>
<keyword evidence="4" id="KW-0804">Transcription</keyword>